<evidence type="ECO:0000313" key="7">
    <source>
        <dbReference type="Proteomes" id="UP001214250"/>
    </source>
</evidence>
<protein>
    <submittedName>
        <fullName evidence="6">MBL fold metallo-hydrolase</fullName>
    </submittedName>
</protein>
<keyword evidence="4" id="KW-0862">Zinc</keyword>
<evidence type="ECO:0000313" key="6">
    <source>
        <dbReference type="EMBL" id="WDE96312.1"/>
    </source>
</evidence>
<evidence type="ECO:0000256" key="2">
    <source>
        <dbReference type="ARBA" id="ARBA00022723"/>
    </source>
</evidence>
<dbReference type="InterPro" id="IPR051453">
    <property type="entry name" value="MBL_Glyoxalase_II"/>
</dbReference>
<evidence type="ECO:0000259" key="5">
    <source>
        <dbReference type="SMART" id="SM00849"/>
    </source>
</evidence>
<keyword evidence="7" id="KW-1185">Reference proteome</keyword>
<sequence length="222" mass="24766">MYEIKSLKLGHMDNLIYLIKDKKTNEIAVIDPAWDVDAIFNAADKMEGVITQIFLTHSHYDHVNGVDEVLHRTDAQLHVHKIEDRFWGGAGRNATLHSGGDHLKLGSTELKIHHTPGHTPGSVCYELDGNLFTGDTVFVYGCGRCNLRGGDPEAMYHTLNKIGKSFAPEMTVLPGHDYATCPSSTIGQQLNGNPFFNIKTLHGFVDYRMNKHYRSMPYGPVS</sequence>
<dbReference type="Proteomes" id="UP001214250">
    <property type="component" value="Chromosome 1"/>
</dbReference>
<dbReference type="SUPFAM" id="SSF56281">
    <property type="entry name" value="Metallo-hydrolase/oxidoreductase"/>
    <property type="match status" value="1"/>
</dbReference>
<keyword evidence="3" id="KW-0378">Hydrolase</keyword>
<evidence type="ECO:0000256" key="4">
    <source>
        <dbReference type="ARBA" id="ARBA00022833"/>
    </source>
</evidence>
<accession>A0ABY7VTU6</accession>
<dbReference type="RefSeq" id="WP_274150385.1">
    <property type="nucleotide sequence ID" value="NZ_CP117811.1"/>
</dbReference>
<keyword evidence="2" id="KW-0479">Metal-binding</keyword>
<dbReference type="Gene3D" id="3.60.15.10">
    <property type="entry name" value="Ribonuclease Z/Hydroxyacylglutathione hydrolase-like"/>
    <property type="match status" value="1"/>
</dbReference>
<dbReference type="SMART" id="SM00849">
    <property type="entry name" value="Lactamase_B"/>
    <property type="match status" value="1"/>
</dbReference>
<proteinExistence type="predicted"/>
<reference evidence="6 7" key="1">
    <citation type="submission" date="2023-02" db="EMBL/GenBank/DDBJ databases">
        <title>Genome sequence of Lentisphaera profundi SAORIC-696.</title>
        <authorList>
            <person name="Kim e."/>
            <person name="Cho J.-C."/>
            <person name="Choi A."/>
            <person name="Kang I."/>
        </authorList>
    </citation>
    <scope>NUCLEOTIDE SEQUENCE [LARGE SCALE GENOMIC DNA]</scope>
    <source>
        <strain evidence="6 7">SAORIC-696</strain>
    </source>
</reference>
<dbReference type="EMBL" id="CP117811">
    <property type="protein sequence ID" value="WDE96312.1"/>
    <property type="molecule type" value="Genomic_DNA"/>
</dbReference>
<feature type="domain" description="Metallo-beta-lactamase" evidence="5">
    <location>
        <begin position="13"/>
        <end position="176"/>
    </location>
</feature>
<dbReference type="Pfam" id="PF00753">
    <property type="entry name" value="Lactamase_B"/>
    <property type="match status" value="1"/>
</dbReference>
<dbReference type="CDD" id="cd16275">
    <property type="entry name" value="BaeB-like_MBL-fold"/>
    <property type="match status" value="1"/>
</dbReference>
<evidence type="ECO:0000256" key="3">
    <source>
        <dbReference type="ARBA" id="ARBA00022801"/>
    </source>
</evidence>
<dbReference type="PANTHER" id="PTHR46233:SF3">
    <property type="entry name" value="HYDROXYACYLGLUTATHIONE HYDROLASE GLOC"/>
    <property type="match status" value="1"/>
</dbReference>
<name>A0ABY7VTU6_9BACT</name>
<gene>
    <name evidence="6" type="ORF">PQO03_11390</name>
</gene>
<dbReference type="PANTHER" id="PTHR46233">
    <property type="entry name" value="HYDROXYACYLGLUTATHIONE HYDROLASE GLOC"/>
    <property type="match status" value="1"/>
</dbReference>
<comment type="cofactor">
    <cofactor evidence="1">
        <name>Zn(2+)</name>
        <dbReference type="ChEBI" id="CHEBI:29105"/>
    </cofactor>
</comment>
<organism evidence="6 7">
    <name type="scientific">Lentisphaera profundi</name>
    <dbReference type="NCBI Taxonomy" id="1658616"/>
    <lineage>
        <taxon>Bacteria</taxon>
        <taxon>Pseudomonadati</taxon>
        <taxon>Lentisphaerota</taxon>
        <taxon>Lentisphaeria</taxon>
        <taxon>Lentisphaerales</taxon>
        <taxon>Lentisphaeraceae</taxon>
        <taxon>Lentisphaera</taxon>
    </lineage>
</organism>
<dbReference type="InterPro" id="IPR036866">
    <property type="entry name" value="RibonucZ/Hydroxyglut_hydro"/>
</dbReference>
<dbReference type="InterPro" id="IPR001279">
    <property type="entry name" value="Metallo-B-lactamas"/>
</dbReference>
<evidence type="ECO:0000256" key="1">
    <source>
        <dbReference type="ARBA" id="ARBA00001947"/>
    </source>
</evidence>